<sequence length="305" mass="33440">MSAADVTVVIVTYNSAAAIDRVLDSLPAGLQRPDGSMIEHEVVVVDNGSDDDTAALVRKRSDCLLIEQQNLGYSAGINAGVRRAGPAEFALALNPDLVLAPGAVAAMLDAFDGADVGIVAPRVVDAAGQLTWSLRRTPTLANATGLSFTGLPVFSEYVTDRTAYQHRHRVDWALGAVLMFRRRVFEDLRGWDESYFLYSEETDFCLRARDLGWATVYEPTAEATHDGGGSGTSPVIHAMQIINRVRLYRRRHGAPAGLLYFLLATASELTWVVRGHPQSRTALYLLWRPRLRPPELGENLRLLPD</sequence>
<dbReference type="SUPFAM" id="SSF53448">
    <property type="entry name" value="Nucleotide-diphospho-sugar transferases"/>
    <property type="match status" value="1"/>
</dbReference>
<dbReference type="Pfam" id="PF13641">
    <property type="entry name" value="Glyco_tranf_2_3"/>
    <property type="match status" value="1"/>
</dbReference>
<dbReference type="Gene3D" id="3.90.550.10">
    <property type="entry name" value="Spore Coat Polysaccharide Biosynthesis Protein SpsA, Chain A"/>
    <property type="match status" value="1"/>
</dbReference>
<dbReference type="InterPro" id="IPR029044">
    <property type="entry name" value="Nucleotide-diphossugar_trans"/>
</dbReference>
<protein>
    <submittedName>
        <fullName evidence="1">GT2 family glycosyltransferase</fullName>
    </submittedName>
</protein>
<dbReference type="GO" id="GO:0016740">
    <property type="term" value="F:transferase activity"/>
    <property type="evidence" value="ECO:0007669"/>
    <property type="project" value="UniProtKB-KW"/>
</dbReference>
<dbReference type="PANTHER" id="PTHR43179">
    <property type="entry name" value="RHAMNOSYLTRANSFERASE WBBL"/>
    <property type="match status" value="1"/>
</dbReference>
<accession>A0A7W3IP66</accession>
<keyword evidence="2" id="KW-1185">Reference proteome</keyword>
<dbReference type="Proteomes" id="UP000523079">
    <property type="component" value="Unassembled WGS sequence"/>
</dbReference>
<organism evidence="1 2">
    <name type="scientific">Microlunatus kandeliicorticis</name>
    <dbReference type="NCBI Taxonomy" id="1759536"/>
    <lineage>
        <taxon>Bacteria</taxon>
        <taxon>Bacillati</taxon>
        <taxon>Actinomycetota</taxon>
        <taxon>Actinomycetes</taxon>
        <taxon>Propionibacteriales</taxon>
        <taxon>Propionibacteriaceae</taxon>
        <taxon>Microlunatus</taxon>
    </lineage>
</organism>
<evidence type="ECO:0000313" key="1">
    <source>
        <dbReference type="EMBL" id="MBA8792698.1"/>
    </source>
</evidence>
<comment type="caution">
    <text evidence="1">The sequence shown here is derived from an EMBL/GenBank/DDBJ whole genome shotgun (WGS) entry which is preliminary data.</text>
</comment>
<proteinExistence type="predicted"/>
<dbReference type="RefSeq" id="WP_182558313.1">
    <property type="nucleotide sequence ID" value="NZ_JACGWT010000001.1"/>
</dbReference>
<dbReference type="EMBL" id="JACGWT010000001">
    <property type="protein sequence ID" value="MBA8792698.1"/>
    <property type="molecule type" value="Genomic_DNA"/>
</dbReference>
<dbReference type="AlphaFoldDB" id="A0A7W3IP66"/>
<gene>
    <name evidence="1" type="ORF">FHX74_000292</name>
</gene>
<keyword evidence="1" id="KW-0808">Transferase</keyword>
<reference evidence="1 2" key="1">
    <citation type="submission" date="2020-07" db="EMBL/GenBank/DDBJ databases">
        <title>Sequencing the genomes of 1000 actinobacteria strains.</title>
        <authorList>
            <person name="Klenk H.-P."/>
        </authorList>
    </citation>
    <scope>NUCLEOTIDE SEQUENCE [LARGE SCALE GENOMIC DNA]</scope>
    <source>
        <strain evidence="1 2">DSM 100723</strain>
    </source>
</reference>
<evidence type="ECO:0000313" key="2">
    <source>
        <dbReference type="Proteomes" id="UP000523079"/>
    </source>
</evidence>
<dbReference type="PANTHER" id="PTHR43179:SF7">
    <property type="entry name" value="RHAMNOSYLTRANSFERASE WBBL"/>
    <property type="match status" value="1"/>
</dbReference>
<dbReference type="CDD" id="cd04186">
    <property type="entry name" value="GT_2_like_c"/>
    <property type="match status" value="1"/>
</dbReference>
<name>A0A7W3IP66_9ACTN</name>